<dbReference type="InterPro" id="IPR045229">
    <property type="entry name" value="TPP_enz"/>
</dbReference>
<gene>
    <name evidence="5" type="ORF">JWS04_25545</name>
</gene>
<name>A0ABS4A1V8_9BRAD</name>
<dbReference type="Gene3D" id="3.40.50.970">
    <property type="match status" value="2"/>
</dbReference>
<feature type="domain" description="Thiamine pyrophosphate enzyme TPP-binding" evidence="3">
    <location>
        <begin position="373"/>
        <end position="512"/>
    </location>
</feature>
<dbReference type="Proteomes" id="UP000669317">
    <property type="component" value="Unassembled WGS sequence"/>
</dbReference>
<dbReference type="PANTHER" id="PTHR18968">
    <property type="entry name" value="THIAMINE PYROPHOSPHATE ENZYMES"/>
    <property type="match status" value="1"/>
</dbReference>
<comment type="caution">
    <text evidence="5">The sequence shown here is derived from an EMBL/GenBank/DDBJ whole genome shotgun (WGS) entry which is preliminary data.</text>
</comment>
<dbReference type="CDD" id="cd07035">
    <property type="entry name" value="TPP_PYR_POX_like"/>
    <property type="match status" value="1"/>
</dbReference>
<protein>
    <submittedName>
        <fullName evidence="5">Acetolactate synthase large subunit</fullName>
    </submittedName>
</protein>
<sequence>MNGAESLVRTLVAGGVDTCFANPGTSEMHFVAALDRVDGMRCVLVLFEGIATGAADGYARMAEKPAATLLHLGPGLANGLSNLHNAAKASTPIINIVGDHATYHRNYDAPLTSDIEGAAKPFSAWVRTSPNATSVAADGAAAIAAARTAPGQVATLILPADTAWNEGGGPAAVPHPPTRARVSQDCIRDIARALRSGRPSMMLLGGLALRKRGLDLAGRICAKTGAKVVAQTFVGRVDRGAGCVPIDRLPYPIDEARATLAELKHIILVDSRVPVAFFAYPDKPSLMACEDTDFLTLARGEEDALDALERLADELDAQSIPSPAAKLAPPPLATGAITRAALAQSLAALIPENAIVVDESISAGAGFFPASWNSQPHAYLQNMGGSIGLGMPMATGAAIACPSRPVLDLQADGSSMYAIQSLWTQAREGLNITTVLFNNRSYDSLRYELAKVGARNVGRKALDMLDLSRPDISFVGLARSLGVPGAQVTTMEEFNIEVARGLATPGPYLVEVLIA</sequence>
<evidence type="ECO:0000259" key="3">
    <source>
        <dbReference type="Pfam" id="PF02775"/>
    </source>
</evidence>
<accession>A0ABS4A1V8</accession>
<evidence type="ECO:0000259" key="4">
    <source>
        <dbReference type="Pfam" id="PF02776"/>
    </source>
</evidence>
<evidence type="ECO:0000313" key="5">
    <source>
        <dbReference type="EMBL" id="MBP0114385.1"/>
    </source>
</evidence>
<dbReference type="NCBIfam" id="NF005760">
    <property type="entry name" value="PRK07586.1"/>
    <property type="match status" value="1"/>
</dbReference>
<dbReference type="Pfam" id="PF02775">
    <property type="entry name" value="TPP_enzyme_C"/>
    <property type="match status" value="1"/>
</dbReference>
<dbReference type="Pfam" id="PF02776">
    <property type="entry name" value="TPP_enzyme_N"/>
    <property type="match status" value="1"/>
</dbReference>
<feature type="domain" description="Thiamine pyrophosphate enzyme N-terminal TPP-binding" evidence="4">
    <location>
        <begin position="1"/>
        <end position="106"/>
    </location>
</feature>
<keyword evidence="6" id="KW-1185">Reference proteome</keyword>
<dbReference type="SUPFAM" id="SSF52518">
    <property type="entry name" value="Thiamin diphosphate-binding fold (THDP-binding)"/>
    <property type="match status" value="2"/>
</dbReference>
<dbReference type="InterPro" id="IPR011766">
    <property type="entry name" value="TPP_enzyme_TPP-bd"/>
</dbReference>
<dbReference type="RefSeq" id="WP_209295991.1">
    <property type="nucleotide sequence ID" value="NZ_JAGIKT010000063.1"/>
</dbReference>
<keyword evidence="2" id="KW-0786">Thiamine pyrophosphate</keyword>
<proteinExistence type="inferred from homology"/>
<dbReference type="InterPro" id="IPR029061">
    <property type="entry name" value="THDP-binding"/>
</dbReference>
<evidence type="ECO:0000256" key="1">
    <source>
        <dbReference type="ARBA" id="ARBA00007812"/>
    </source>
</evidence>
<organism evidence="5 6">
    <name type="scientific">Bradyrhizobium vignae</name>
    <dbReference type="NCBI Taxonomy" id="1549949"/>
    <lineage>
        <taxon>Bacteria</taxon>
        <taxon>Pseudomonadati</taxon>
        <taxon>Pseudomonadota</taxon>
        <taxon>Alphaproteobacteria</taxon>
        <taxon>Hyphomicrobiales</taxon>
        <taxon>Nitrobacteraceae</taxon>
        <taxon>Bradyrhizobium</taxon>
    </lineage>
</organism>
<comment type="similarity">
    <text evidence="1">Belongs to the TPP enzyme family.</text>
</comment>
<dbReference type="PANTHER" id="PTHR18968:SF86">
    <property type="entry name" value="ACETOLACTATE SYNTHASE LARGE SUBUNIT ILVX-RELATED"/>
    <property type="match status" value="1"/>
</dbReference>
<dbReference type="EMBL" id="JAGIKT010000063">
    <property type="protein sequence ID" value="MBP0114385.1"/>
    <property type="molecule type" value="Genomic_DNA"/>
</dbReference>
<dbReference type="CDD" id="cd02002">
    <property type="entry name" value="TPP_BFDC"/>
    <property type="match status" value="1"/>
</dbReference>
<reference evidence="5 6" key="1">
    <citation type="submission" date="2021-03" db="EMBL/GenBank/DDBJ databases">
        <title>Genome Sequence of Bradyrhizobium vignae strain ISRA400.</title>
        <authorList>
            <person name="Tisa L.S."/>
            <person name="Svistoonoff S."/>
            <person name="Hocher V."/>
            <person name="Fall S."/>
            <person name="Zaiya A."/>
            <person name="Naing D."/>
            <person name="Niang N."/>
            <person name="Diouf A."/>
            <person name="Dasylva M.C."/>
            <person name="Toure O."/>
            <person name="Gueye M."/>
            <person name="Gully D."/>
            <person name="Tisseyre P."/>
            <person name="Simpson S."/>
            <person name="Morris K."/>
            <person name="Thomas W.K."/>
        </authorList>
    </citation>
    <scope>NUCLEOTIDE SEQUENCE [LARGE SCALE GENOMIC DNA]</scope>
    <source>
        <strain evidence="5 6">ISRA400</strain>
    </source>
</reference>
<dbReference type="InterPro" id="IPR012001">
    <property type="entry name" value="Thiamin_PyroP_enz_TPP-bd_dom"/>
</dbReference>
<evidence type="ECO:0000313" key="6">
    <source>
        <dbReference type="Proteomes" id="UP000669317"/>
    </source>
</evidence>
<evidence type="ECO:0000256" key="2">
    <source>
        <dbReference type="ARBA" id="ARBA00023052"/>
    </source>
</evidence>